<sequence>MALVASRLHFALLLPHFLPVEAGKESGDDVNITLTGGRTVKCRESGLYSNQSHARRSLTLRVQCMK</sequence>
<feature type="chain" id="PRO_5014675931" evidence="1">
    <location>
        <begin position="23"/>
        <end position="66"/>
    </location>
</feature>
<accession>A0A2M3ZX95</accession>
<keyword evidence="1" id="KW-0732">Signal</keyword>
<organism evidence="2">
    <name type="scientific">Anopheles braziliensis</name>
    <dbReference type="NCBI Taxonomy" id="58242"/>
    <lineage>
        <taxon>Eukaryota</taxon>
        <taxon>Metazoa</taxon>
        <taxon>Ecdysozoa</taxon>
        <taxon>Arthropoda</taxon>
        <taxon>Hexapoda</taxon>
        <taxon>Insecta</taxon>
        <taxon>Pterygota</taxon>
        <taxon>Neoptera</taxon>
        <taxon>Endopterygota</taxon>
        <taxon>Diptera</taxon>
        <taxon>Nematocera</taxon>
        <taxon>Culicoidea</taxon>
        <taxon>Culicidae</taxon>
        <taxon>Anophelinae</taxon>
        <taxon>Anopheles</taxon>
    </lineage>
</organism>
<feature type="signal peptide" evidence="1">
    <location>
        <begin position="1"/>
        <end position="22"/>
    </location>
</feature>
<protein>
    <submittedName>
        <fullName evidence="2">Putative secreted peptide</fullName>
    </submittedName>
</protein>
<dbReference type="AlphaFoldDB" id="A0A2M3ZX95"/>
<proteinExistence type="predicted"/>
<reference evidence="2" key="1">
    <citation type="submission" date="2018-01" db="EMBL/GenBank/DDBJ databases">
        <title>An insight into the sialome of Amazonian anophelines.</title>
        <authorList>
            <person name="Ribeiro J.M."/>
            <person name="Scarpassa V."/>
            <person name="Calvo E."/>
        </authorList>
    </citation>
    <scope>NUCLEOTIDE SEQUENCE</scope>
    <source>
        <tissue evidence="2">Salivary glands</tissue>
    </source>
</reference>
<name>A0A2M3ZX95_9DIPT</name>
<evidence type="ECO:0000256" key="1">
    <source>
        <dbReference type="SAM" id="SignalP"/>
    </source>
</evidence>
<evidence type="ECO:0000313" key="2">
    <source>
        <dbReference type="EMBL" id="MBW33008.1"/>
    </source>
</evidence>
<dbReference type="EMBL" id="GGFM01012257">
    <property type="protein sequence ID" value="MBW33008.1"/>
    <property type="molecule type" value="Transcribed_RNA"/>
</dbReference>